<protein>
    <submittedName>
        <fullName evidence="3">Class I SAM-dependent methyltransferase</fullName>
    </submittedName>
</protein>
<dbReference type="Pfam" id="PF02636">
    <property type="entry name" value="Methyltransf_28"/>
    <property type="match status" value="1"/>
</dbReference>
<accession>A0A5M6IGI3</accession>
<dbReference type="InterPro" id="IPR003788">
    <property type="entry name" value="NDUFAF7"/>
</dbReference>
<dbReference type="PANTHER" id="PTHR12049:SF7">
    <property type="entry name" value="PROTEIN ARGININE METHYLTRANSFERASE NDUFAF7, MITOCHONDRIAL"/>
    <property type="match status" value="1"/>
</dbReference>
<evidence type="ECO:0000256" key="2">
    <source>
        <dbReference type="ARBA" id="ARBA00022679"/>
    </source>
</evidence>
<sequence>MISTPSLDTQLRQRIAAEGPLAVETVMAEANAAYYARGEAIGAAGDFVTAPEISQVFGELIGLWLAVVWQMLGAPERVLLVECGPGRGTLMADALRALAPVPAFRAAVEVHLVETSPVLRETQRAALGAAVTAWHDTLDTVPEDAPVLLVANEFVDALPVRQYVRAEGAWHLRRIGLDADGAPVFVVGEAVPADDLAPRLRAGVPERAIAEVCPAGRAFAADVARRVTAQGGAGLIIDYGHGLSATGDTLQSVRAHNYHPVLRDLGSADLTTHVDFEALGHAAVSAGGCIQGPIEQGAWLRALGVEARAAALRRTASPDQDRAIHLGVRRLIDPAEMGRLFRVIAVATAGLATLPGFEGT</sequence>
<dbReference type="OrthoDB" id="9794208at2"/>
<dbReference type="GO" id="GO:0032259">
    <property type="term" value="P:methylation"/>
    <property type="evidence" value="ECO:0007669"/>
    <property type="project" value="UniProtKB-KW"/>
</dbReference>
<dbReference type="RefSeq" id="WP_150060554.1">
    <property type="nucleotide sequence ID" value="NZ_JACHII010000001.1"/>
</dbReference>
<proteinExistence type="predicted"/>
<organism evidence="3 4">
    <name type="scientific">Roseospira marina</name>
    <dbReference type="NCBI Taxonomy" id="140057"/>
    <lineage>
        <taxon>Bacteria</taxon>
        <taxon>Pseudomonadati</taxon>
        <taxon>Pseudomonadota</taxon>
        <taxon>Alphaproteobacteria</taxon>
        <taxon>Rhodospirillales</taxon>
        <taxon>Rhodospirillaceae</taxon>
        <taxon>Roseospira</taxon>
    </lineage>
</organism>
<keyword evidence="4" id="KW-1185">Reference proteome</keyword>
<reference evidence="3 4" key="1">
    <citation type="submission" date="2019-09" db="EMBL/GenBank/DDBJ databases">
        <title>Genome sequence of Roseospira marina, one of the more divergent members of the non-sulfur purple photosynthetic bacterial family, the Rhodospirillaceae.</title>
        <authorList>
            <person name="Meyer T."/>
            <person name="Kyndt J."/>
        </authorList>
    </citation>
    <scope>NUCLEOTIDE SEQUENCE [LARGE SCALE GENOMIC DNA]</scope>
    <source>
        <strain evidence="3 4">DSM 15113</strain>
    </source>
</reference>
<dbReference type="InterPro" id="IPR038375">
    <property type="entry name" value="NDUFAF7_sf"/>
</dbReference>
<dbReference type="SUPFAM" id="SSF53335">
    <property type="entry name" value="S-adenosyl-L-methionine-dependent methyltransferases"/>
    <property type="match status" value="1"/>
</dbReference>
<evidence type="ECO:0000256" key="1">
    <source>
        <dbReference type="ARBA" id="ARBA00022603"/>
    </source>
</evidence>
<name>A0A5M6IGI3_9PROT</name>
<gene>
    <name evidence="3" type="ORF">F1188_01245</name>
</gene>
<dbReference type="EMBL" id="VWPJ01000001">
    <property type="protein sequence ID" value="KAA5607420.1"/>
    <property type="molecule type" value="Genomic_DNA"/>
</dbReference>
<keyword evidence="2 3" id="KW-0808">Transferase</keyword>
<dbReference type="InterPro" id="IPR029063">
    <property type="entry name" value="SAM-dependent_MTases_sf"/>
</dbReference>
<keyword evidence="1 3" id="KW-0489">Methyltransferase</keyword>
<dbReference type="AlphaFoldDB" id="A0A5M6IGI3"/>
<evidence type="ECO:0000313" key="4">
    <source>
        <dbReference type="Proteomes" id="UP000324065"/>
    </source>
</evidence>
<dbReference type="Proteomes" id="UP000324065">
    <property type="component" value="Unassembled WGS sequence"/>
</dbReference>
<dbReference type="Gene3D" id="3.40.50.12710">
    <property type="match status" value="1"/>
</dbReference>
<evidence type="ECO:0000313" key="3">
    <source>
        <dbReference type="EMBL" id="KAA5607420.1"/>
    </source>
</evidence>
<dbReference type="PANTHER" id="PTHR12049">
    <property type="entry name" value="PROTEIN ARGININE METHYLTRANSFERASE NDUFAF7, MITOCHONDRIAL"/>
    <property type="match status" value="1"/>
</dbReference>
<dbReference type="GO" id="GO:0035243">
    <property type="term" value="F:protein-arginine omega-N symmetric methyltransferase activity"/>
    <property type="evidence" value="ECO:0007669"/>
    <property type="project" value="TreeGrafter"/>
</dbReference>
<comment type="caution">
    <text evidence="3">The sequence shown here is derived from an EMBL/GenBank/DDBJ whole genome shotgun (WGS) entry which is preliminary data.</text>
</comment>